<organism evidence="3 4">
    <name type="scientific">Kosakonia oryziphila</name>
    <dbReference type="NCBI Taxonomy" id="1005667"/>
    <lineage>
        <taxon>Bacteria</taxon>
        <taxon>Pseudomonadati</taxon>
        <taxon>Pseudomonadota</taxon>
        <taxon>Gammaproteobacteria</taxon>
        <taxon>Enterobacterales</taxon>
        <taxon>Enterobacteriaceae</taxon>
        <taxon>Kosakonia</taxon>
    </lineage>
</organism>
<sequence length="203" mass="23752">MIEKKKKLVKGRDWTFIVYPESAPENWRDILNQTHLEWVESPLHNKDVNSDGSKKKAHWHILLRFSGPVTIKRINDIIEPLNTPIPQKVGSAKGMVRYFAHMDNPEKYQYSIEDIRAHNGADIADFFKLSSSQNLHAMKQIFQFIKAKEIDNYIDFLNFCLEQGNDDWFDIAINHNTLAINKMLDAMWQKHQGLKAKNKVYKV</sequence>
<evidence type="ECO:0000259" key="2">
    <source>
        <dbReference type="Pfam" id="PF21861"/>
    </source>
</evidence>
<dbReference type="GO" id="GO:0003677">
    <property type="term" value="F:DNA binding"/>
    <property type="evidence" value="ECO:0007669"/>
    <property type="project" value="InterPro"/>
</dbReference>
<reference evidence="4" key="1">
    <citation type="submission" date="2016-08" db="EMBL/GenBank/DDBJ databases">
        <authorList>
            <person name="Varghese N."/>
            <person name="Submissions Spin"/>
        </authorList>
    </citation>
    <scope>NUCLEOTIDE SEQUENCE [LARGE SCALE GENOMIC DNA]</scope>
    <source>
        <strain evidence="4">REICA_142</strain>
    </source>
</reference>
<evidence type="ECO:0000313" key="4">
    <source>
        <dbReference type="Proteomes" id="UP000198515"/>
    </source>
</evidence>
<dbReference type="GO" id="GO:0006260">
    <property type="term" value="P:DNA replication"/>
    <property type="evidence" value="ECO:0007669"/>
    <property type="project" value="InterPro"/>
</dbReference>
<dbReference type="AlphaFoldDB" id="A0A1C4GPE4"/>
<evidence type="ECO:0000313" key="3">
    <source>
        <dbReference type="EMBL" id="SCC70087.1"/>
    </source>
</evidence>
<proteinExistence type="predicted"/>
<dbReference type="GO" id="GO:0003916">
    <property type="term" value="F:DNA topoisomerase activity"/>
    <property type="evidence" value="ECO:0007669"/>
    <property type="project" value="InterPro"/>
</dbReference>
<name>A0A1C4GPE4_9ENTR</name>
<evidence type="ECO:0000259" key="1">
    <source>
        <dbReference type="Pfam" id="PF01719"/>
    </source>
</evidence>
<dbReference type="Gene3D" id="3.40.1310.30">
    <property type="match status" value="1"/>
</dbReference>
<gene>
    <name evidence="3" type="ORF">GA0061070_11121</name>
</gene>
<feature type="domain" description="Replication protein RepB C-terminal" evidence="2">
    <location>
        <begin position="137"/>
        <end position="188"/>
    </location>
</feature>
<dbReference type="RefSeq" id="WP_090094259.1">
    <property type="nucleotide sequence ID" value="NZ_FMBC01000112.1"/>
</dbReference>
<accession>A0A1C4GPE4</accession>
<keyword evidence="4" id="KW-1185">Reference proteome</keyword>
<dbReference type="OrthoDB" id="3175474at2"/>
<dbReference type="Pfam" id="PF21861">
    <property type="entry name" value="RepB_C"/>
    <property type="match status" value="1"/>
</dbReference>
<dbReference type="EMBL" id="FMBC01000112">
    <property type="protein sequence ID" value="SCC70087.1"/>
    <property type="molecule type" value="Genomic_DNA"/>
</dbReference>
<dbReference type="InterPro" id="IPR002631">
    <property type="entry name" value="Plasmid_rep_OBD"/>
</dbReference>
<protein>
    <submittedName>
        <fullName evidence="3">Plasmid replication protein</fullName>
    </submittedName>
</protein>
<feature type="domain" description="Plasmid replication protein origin binding" evidence="1">
    <location>
        <begin position="7"/>
        <end position="123"/>
    </location>
</feature>
<dbReference type="InterPro" id="IPR053923">
    <property type="entry name" value="RepB_C"/>
</dbReference>
<dbReference type="GO" id="GO:0005727">
    <property type="term" value="C:extrachromosomal circular DNA"/>
    <property type="evidence" value="ECO:0007669"/>
    <property type="project" value="InterPro"/>
</dbReference>
<dbReference type="Pfam" id="PF01719">
    <property type="entry name" value="Rep_OBD"/>
    <property type="match status" value="1"/>
</dbReference>
<dbReference type="Proteomes" id="UP000198515">
    <property type="component" value="Unassembled WGS sequence"/>
</dbReference>